<keyword evidence="2" id="KW-1185">Reference proteome</keyword>
<organism evidence="1 2">
    <name type="scientific">Apodospora peruviana</name>
    <dbReference type="NCBI Taxonomy" id="516989"/>
    <lineage>
        <taxon>Eukaryota</taxon>
        <taxon>Fungi</taxon>
        <taxon>Dikarya</taxon>
        <taxon>Ascomycota</taxon>
        <taxon>Pezizomycotina</taxon>
        <taxon>Sordariomycetes</taxon>
        <taxon>Sordariomycetidae</taxon>
        <taxon>Sordariales</taxon>
        <taxon>Lasiosphaeriaceae</taxon>
        <taxon>Apodospora</taxon>
    </lineage>
</organism>
<dbReference type="Proteomes" id="UP001283341">
    <property type="component" value="Unassembled WGS sequence"/>
</dbReference>
<proteinExistence type="predicted"/>
<reference evidence="1" key="1">
    <citation type="journal article" date="2023" name="Mol. Phylogenet. Evol.">
        <title>Genome-scale phylogeny and comparative genomics of the fungal order Sordariales.</title>
        <authorList>
            <person name="Hensen N."/>
            <person name="Bonometti L."/>
            <person name="Westerberg I."/>
            <person name="Brannstrom I.O."/>
            <person name="Guillou S."/>
            <person name="Cros-Aarteil S."/>
            <person name="Calhoun S."/>
            <person name="Haridas S."/>
            <person name="Kuo A."/>
            <person name="Mondo S."/>
            <person name="Pangilinan J."/>
            <person name="Riley R."/>
            <person name="LaButti K."/>
            <person name="Andreopoulos B."/>
            <person name="Lipzen A."/>
            <person name="Chen C."/>
            <person name="Yan M."/>
            <person name="Daum C."/>
            <person name="Ng V."/>
            <person name="Clum A."/>
            <person name="Steindorff A."/>
            <person name="Ohm R.A."/>
            <person name="Martin F."/>
            <person name="Silar P."/>
            <person name="Natvig D.O."/>
            <person name="Lalanne C."/>
            <person name="Gautier V."/>
            <person name="Ament-Velasquez S.L."/>
            <person name="Kruys A."/>
            <person name="Hutchinson M.I."/>
            <person name="Powell A.J."/>
            <person name="Barry K."/>
            <person name="Miller A.N."/>
            <person name="Grigoriev I.V."/>
            <person name="Debuchy R."/>
            <person name="Gladieux P."/>
            <person name="Hiltunen Thoren M."/>
            <person name="Johannesson H."/>
        </authorList>
    </citation>
    <scope>NUCLEOTIDE SEQUENCE</scope>
    <source>
        <strain evidence="1">CBS 118394</strain>
    </source>
</reference>
<evidence type="ECO:0000313" key="1">
    <source>
        <dbReference type="EMBL" id="KAK3325957.1"/>
    </source>
</evidence>
<dbReference type="AlphaFoldDB" id="A0AAE0IIX8"/>
<comment type="caution">
    <text evidence="1">The sequence shown here is derived from an EMBL/GenBank/DDBJ whole genome shotgun (WGS) entry which is preliminary data.</text>
</comment>
<evidence type="ECO:0000313" key="2">
    <source>
        <dbReference type="Proteomes" id="UP001283341"/>
    </source>
</evidence>
<accession>A0AAE0IIX8</accession>
<reference evidence="1" key="2">
    <citation type="submission" date="2023-06" db="EMBL/GenBank/DDBJ databases">
        <authorList>
            <consortium name="Lawrence Berkeley National Laboratory"/>
            <person name="Haridas S."/>
            <person name="Hensen N."/>
            <person name="Bonometti L."/>
            <person name="Westerberg I."/>
            <person name="Brannstrom I.O."/>
            <person name="Guillou S."/>
            <person name="Cros-Aarteil S."/>
            <person name="Calhoun S."/>
            <person name="Kuo A."/>
            <person name="Mondo S."/>
            <person name="Pangilinan J."/>
            <person name="Riley R."/>
            <person name="Labutti K."/>
            <person name="Andreopoulos B."/>
            <person name="Lipzen A."/>
            <person name="Chen C."/>
            <person name="Yanf M."/>
            <person name="Daum C."/>
            <person name="Ng V."/>
            <person name="Clum A."/>
            <person name="Steindorff A."/>
            <person name="Ohm R."/>
            <person name="Martin F."/>
            <person name="Silar P."/>
            <person name="Natvig D."/>
            <person name="Lalanne C."/>
            <person name="Gautier V."/>
            <person name="Ament-Velasquez S.L."/>
            <person name="Kruys A."/>
            <person name="Hutchinson M.I."/>
            <person name="Powell A.J."/>
            <person name="Barry K."/>
            <person name="Miller A.N."/>
            <person name="Grigoriev I.V."/>
            <person name="Debuchy R."/>
            <person name="Gladieux P."/>
            <person name="Thoren M.H."/>
            <person name="Johannesson H."/>
        </authorList>
    </citation>
    <scope>NUCLEOTIDE SEQUENCE</scope>
    <source>
        <strain evidence="1">CBS 118394</strain>
    </source>
</reference>
<sequence length="158" mass="18076">MVRYLVGTALFGPLPAADPTGWSGWGELQAFRKFSSGRSGGCLEHFCPRGSERWDHCGNSRTSTTSGFSPHNVPPLPVPCEACVPMRFLPPRAEGKARHFRRLLPRHYWVSFLRSFSLIQYDDTVPKTRNKGLVVILFRMTWHLTHSHLQALRYSYLF</sequence>
<protein>
    <submittedName>
        <fullName evidence="1">Uncharacterized protein</fullName>
    </submittedName>
</protein>
<dbReference type="EMBL" id="JAUEDM010000002">
    <property type="protein sequence ID" value="KAK3325957.1"/>
    <property type="molecule type" value="Genomic_DNA"/>
</dbReference>
<name>A0AAE0IIX8_9PEZI</name>
<gene>
    <name evidence="1" type="ORF">B0H66DRAFT_144315</name>
</gene>